<dbReference type="InterPro" id="IPR015915">
    <property type="entry name" value="Kelch-typ_b-propeller"/>
</dbReference>
<protein>
    <recommendedName>
        <fullName evidence="3">IPT/TIG domain-containing protein</fullName>
    </recommendedName>
</protein>
<comment type="caution">
    <text evidence="1">The sequence shown here is derived from an EMBL/GenBank/DDBJ whole genome shotgun (WGS) entry which is preliminary data.</text>
</comment>
<keyword evidence="2" id="KW-1185">Reference proteome</keyword>
<name>A0ABS9UR88_9BACT</name>
<dbReference type="Proteomes" id="UP001165488">
    <property type="component" value="Unassembled WGS sequence"/>
</dbReference>
<dbReference type="Gene3D" id="2.120.10.80">
    <property type="entry name" value="Kelch-type beta propeller"/>
    <property type="match status" value="1"/>
</dbReference>
<gene>
    <name evidence="1" type="ORF">MM236_13120</name>
</gene>
<dbReference type="SUPFAM" id="SSF117281">
    <property type="entry name" value="Kelch motif"/>
    <property type="match status" value="1"/>
</dbReference>
<evidence type="ECO:0008006" key="3">
    <source>
        <dbReference type="Google" id="ProtNLM"/>
    </source>
</evidence>
<sequence>MMRKLLITIGICFGLFACEEEKLPEVTNPRLSVAYIQEIDSTGVVFAANIIDIGKQEIIEHGFYYGPSVINILQAGDKIKKDGAPESFFELKATHSLEKGKQYAVVAFIKTAEGITHSLPTTFVSDGSPSFIFDRIEYNDKVYFNDTIRVYGKNLSPKLGTYKAKMNGLEARISALADEYFEFIIPDNLDIQFGTTSRFDFEISGKNLTLQLPFQLREPEFEINIERFINLSQPVVLKGKYLRSNPSEIRIVNNLSSNYHISGTFTDSTIVFEPRAIFPNDNPSIVVQVRGKEYIVENNFKLLPKFFAPNQVINSSFGEKLIIKGNNFNPYIRELNIFKVDNEDVIMNIHDVLENEVEIVFLSEKPLANTSFNLSVVSHGETSTSTVRINMKDSRTPIMDLNPSSVKKFHTIGNKLYYIVEGQINEIDILSKVQKVKAPIPVTYSPLDFPEIFLASKGKLYFSESINSDEGNFNLFYEYDPISNQVLSLPFIPSEPFLQRWSFSLGDYIYIGGGEYIQHENNSTIVEKTYRYNVNTKVWESFSPSILPESSSLYSFDHNGEIYGLHGNYTFDNHTTLFKYNTVNNQWIEIKKFSALPSIRQHSQSSTIGEQLFFATSENLYRLNMNTLLIEPYIIQGFDYLSTFHLGTTIGDSFYYPMNIDGVIKLIQFNPNI</sequence>
<organism evidence="1 2">
    <name type="scientific">Belliella calami</name>
    <dbReference type="NCBI Taxonomy" id="2923436"/>
    <lineage>
        <taxon>Bacteria</taxon>
        <taxon>Pseudomonadati</taxon>
        <taxon>Bacteroidota</taxon>
        <taxon>Cytophagia</taxon>
        <taxon>Cytophagales</taxon>
        <taxon>Cyclobacteriaceae</taxon>
        <taxon>Belliella</taxon>
    </lineage>
</organism>
<evidence type="ECO:0000313" key="2">
    <source>
        <dbReference type="Proteomes" id="UP001165488"/>
    </source>
</evidence>
<dbReference type="RefSeq" id="WP_241275443.1">
    <property type="nucleotide sequence ID" value="NZ_JAKZGS010000011.1"/>
</dbReference>
<accession>A0ABS9UR88</accession>
<dbReference type="PROSITE" id="PS51257">
    <property type="entry name" value="PROKAR_LIPOPROTEIN"/>
    <property type="match status" value="1"/>
</dbReference>
<reference evidence="1" key="1">
    <citation type="submission" date="2022-03" db="EMBL/GenBank/DDBJ databases">
        <title>De novo assembled genomes of Belliella spp. (Cyclobacteriaceae) strains.</title>
        <authorList>
            <person name="Szabo A."/>
            <person name="Korponai K."/>
            <person name="Felfoldi T."/>
        </authorList>
    </citation>
    <scope>NUCLEOTIDE SEQUENCE</scope>
    <source>
        <strain evidence="1">DSM 107340</strain>
    </source>
</reference>
<dbReference type="EMBL" id="JAKZGS010000011">
    <property type="protein sequence ID" value="MCH7398940.1"/>
    <property type="molecule type" value="Genomic_DNA"/>
</dbReference>
<proteinExistence type="predicted"/>
<evidence type="ECO:0000313" key="1">
    <source>
        <dbReference type="EMBL" id="MCH7398940.1"/>
    </source>
</evidence>